<dbReference type="EMBL" id="KZ992021">
    <property type="protein sequence ID" value="RKP22504.1"/>
    <property type="molecule type" value="Genomic_DNA"/>
</dbReference>
<feature type="compositionally biased region" description="Basic and acidic residues" evidence="1">
    <location>
        <begin position="1"/>
        <end position="22"/>
    </location>
</feature>
<feature type="region of interest" description="Disordered" evidence="1">
    <location>
        <begin position="1"/>
        <end position="91"/>
    </location>
</feature>
<dbReference type="PROSITE" id="PS51525">
    <property type="entry name" value="NET"/>
    <property type="match status" value="1"/>
</dbReference>
<evidence type="ECO:0000259" key="2">
    <source>
        <dbReference type="PROSITE" id="PS51525"/>
    </source>
</evidence>
<dbReference type="InterPro" id="IPR027353">
    <property type="entry name" value="NET_dom"/>
</dbReference>
<dbReference type="PANTHER" id="PTHR22880">
    <property type="entry name" value="FALZ-RELATED BROMODOMAIN-CONTAINING PROTEINS"/>
    <property type="match status" value="1"/>
</dbReference>
<feature type="region of interest" description="Disordered" evidence="1">
    <location>
        <begin position="156"/>
        <end position="197"/>
    </location>
</feature>
<dbReference type="GO" id="GO:0006338">
    <property type="term" value="P:chromatin remodeling"/>
    <property type="evidence" value="ECO:0007669"/>
    <property type="project" value="TreeGrafter"/>
</dbReference>
<dbReference type="AlphaFoldDB" id="A0A4P9YRY1"/>
<sequence length="197" mass="22236">MERHLEFMSRKLESMKKTASGKDRRRKSKTSADLRTKRNRYPAAEEEASSHATGAATAGTRRKPAAKRKPGTKRPRVSYSSSDDDNQAEVTLDQKRELSENINLLSGDKLTTVVAIIQQSVPSLKDATGEEEIELDIDSLDAKTLRKLYRFVMKNTKKKTSRKSRQVSEEEQNRKINQLESKLRQFDDTSMAGSSSA</sequence>
<dbReference type="InterPro" id="IPR038336">
    <property type="entry name" value="NET_sf"/>
</dbReference>
<feature type="compositionally biased region" description="Basic residues" evidence="1">
    <location>
        <begin position="156"/>
        <end position="165"/>
    </location>
</feature>
<organism evidence="3 4">
    <name type="scientific">Syncephalis pseudoplumigaleata</name>
    <dbReference type="NCBI Taxonomy" id="1712513"/>
    <lineage>
        <taxon>Eukaryota</taxon>
        <taxon>Fungi</taxon>
        <taxon>Fungi incertae sedis</taxon>
        <taxon>Zoopagomycota</taxon>
        <taxon>Zoopagomycotina</taxon>
        <taxon>Zoopagomycetes</taxon>
        <taxon>Zoopagales</taxon>
        <taxon>Piptocephalidaceae</taxon>
        <taxon>Syncephalis</taxon>
    </lineage>
</organism>
<keyword evidence="4" id="KW-1185">Reference proteome</keyword>
<feature type="compositionally biased region" description="Basic residues" evidence="1">
    <location>
        <begin position="60"/>
        <end position="76"/>
    </location>
</feature>
<reference evidence="4" key="1">
    <citation type="journal article" date="2018" name="Nat. Microbiol.">
        <title>Leveraging single-cell genomics to expand the fungal tree of life.</title>
        <authorList>
            <person name="Ahrendt S.R."/>
            <person name="Quandt C.A."/>
            <person name="Ciobanu D."/>
            <person name="Clum A."/>
            <person name="Salamov A."/>
            <person name="Andreopoulos B."/>
            <person name="Cheng J.F."/>
            <person name="Woyke T."/>
            <person name="Pelin A."/>
            <person name="Henrissat B."/>
            <person name="Reynolds N.K."/>
            <person name="Benny G.L."/>
            <person name="Smith M.E."/>
            <person name="James T.Y."/>
            <person name="Grigoriev I.V."/>
        </authorList>
    </citation>
    <scope>NUCLEOTIDE SEQUENCE [LARGE SCALE GENOMIC DNA]</scope>
    <source>
        <strain evidence="4">Benny S71-1</strain>
    </source>
</reference>
<proteinExistence type="predicted"/>
<dbReference type="OrthoDB" id="784962at2759"/>
<evidence type="ECO:0000313" key="4">
    <source>
        <dbReference type="Proteomes" id="UP000278143"/>
    </source>
</evidence>
<dbReference type="GO" id="GO:0000785">
    <property type="term" value="C:chromatin"/>
    <property type="evidence" value="ECO:0007669"/>
    <property type="project" value="TreeGrafter"/>
</dbReference>
<evidence type="ECO:0000313" key="3">
    <source>
        <dbReference type="EMBL" id="RKP22504.1"/>
    </source>
</evidence>
<feature type="domain" description="NET" evidence="2">
    <location>
        <begin position="80"/>
        <end position="163"/>
    </location>
</feature>
<accession>A0A4P9YRY1</accession>
<dbReference type="Proteomes" id="UP000278143">
    <property type="component" value="Unassembled WGS sequence"/>
</dbReference>
<dbReference type="InterPro" id="IPR050935">
    <property type="entry name" value="Bromo_chromatin_reader"/>
</dbReference>
<name>A0A4P9YRY1_9FUNG</name>
<dbReference type="PANTHER" id="PTHR22880:SF225">
    <property type="entry name" value="BROMODOMAIN-CONTAINING PROTEIN BET-1-RELATED"/>
    <property type="match status" value="1"/>
</dbReference>
<protein>
    <recommendedName>
        <fullName evidence="2">NET domain-containing protein</fullName>
    </recommendedName>
</protein>
<dbReference type="Pfam" id="PF17035">
    <property type="entry name" value="BET"/>
    <property type="match status" value="1"/>
</dbReference>
<gene>
    <name evidence="3" type="ORF">SYNPS1DRAFT_25728</name>
</gene>
<dbReference type="GO" id="GO:0005634">
    <property type="term" value="C:nucleus"/>
    <property type="evidence" value="ECO:0007669"/>
    <property type="project" value="TreeGrafter"/>
</dbReference>
<dbReference type="Gene3D" id="1.20.1270.220">
    <property type="match status" value="1"/>
</dbReference>
<evidence type="ECO:0000256" key="1">
    <source>
        <dbReference type="SAM" id="MobiDB-lite"/>
    </source>
</evidence>
<dbReference type="GO" id="GO:0006355">
    <property type="term" value="P:regulation of DNA-templated transcription"/>
    <property type="evidence" value="ECO:0007669"/>
    <property type="project" value="TreeGrafter"/>
</dbReference>